<dbReference type="EMBL" id="CP019475">
    <property type="protein sequence ID" value="UQC80527.1"/>
    <property type="molecule type" value="Genomic_DNA"/>
</dbReference>
<keyword evidence="3" id="KW-1185">Reference proteome</keyword>
<evidence type="ECO:0000313" key="3">
    <source>
        <dbReference type="Proteomes" id="UP000830671"/>
    </source>
</evidence>
<evidence type="ECO:0000313" key="2">
    <source>
        <dbReference type="EMBL" id="UQC80527.1"/>
    </source>
</evidence>
<accession>A0A9Q8WF54</accession>
<gene>
    <name evidence="2" type="ORF">CLUP02_06010</name>
</gene>
<organism evidence="2 3">
    <name type="scientific">Colletotrichum lupini</name>
    <dbReference type="NCBI Taxonomy" id="145971"/>
    <lineage>
        <taxon>Eukaryota</taxon>
        <taxon>Fungi</taxon>
        <taxon>Dikarya</taxon>
        <taxon>Ascomycota</taxon>
        <taxon>Pezizomycotina</taxon>
        <taxon>Sordariomycetes</taxon>
        <taxon>Hypocreomycetidae</taxon>
        <taxon>Glomerellales</taxon>
        <taxon>Glomerellaceae</taxon>
        <taxon>Colletotrichum</taxon>
        <taxon>Colletotrichum acutatum species complex</taxon>
    </lineage>
</organism>
<dbReference type="GeneID" id="73340024"/>
<protein>
    <submittedName>
        <fullName evidence="2">Uncharacterized protein</fullName>
    </submittedName>
</protein>
<reference evidence="2" key="1">
    <citation type="journal article" date="2021" name="Mol. Plant Microbe Interact.">
        <title>Complete Genome Sequence of the Plant-Pathogenic Fungus Colletotrichum lupini.</title>
        <authorList>
            <person name="Baroncelli R."/>
            <person name="Pensec F."/>
            <person name="Da Lio D."/>
            <person name="Boufleur T."/>
            <person name="Vicente I."/>
            <person name="Sarrocco S."/>
            <person name="Picot A."/>
            <person name="Baraldi E."/>
            <person name="Sukno S."/>
            <person name="Thon M."/>
            <person name="Le Floch G."/>
        </authorList>
    </citation>
    <scope>NUCLEOTIDE SEQUENCE</scope>
    <source>
        <strain evidence="2">IMI 504893</strain>
    </source>
</reference>
<dbReference type="Proteomes" id="UP000830671">
    <property type="component" value="Chromosome 3"/>
</dbReference>
<name>A0A9Q8WF54_9PEZI</name>
<dbReference type="KEGG" id="clup:CLUP02_06010"/>
<dbReference type="AlphaFoldDB" id="A0A9Q8WF54"/>
<feature type="region of interest" description="Disordered" evidence="1">
    <location>
        <begin position="255"/>
        <end position="300"/>
    </location>
</feature>
<evidence type="ECO:0000256" key="1">
    <source>
        <dbReference type="SAM" id="MobiDB-lite"/>
    </source>
</evidence>
<feature type="compositionally biased region" description="Polar residues" evidence="1">
    <location>
        <begin position="255"/>
        <end position="266"/>
    </location>
</feature>
<sequence>MSDKSLPHNLDQYPRGFRRAWTKLSDVVSKANPSTVVASGQNGMVQEPVTGLNWSEVVRMADRDEGSKVKAPGQRQCDGLKLCDVWRVWNMASQDVFRPFGNKTEISNSKRGKLSRREASIRQGTQSRRIFSSDVNQAAVVWSEKARVWKARPTQASRAATIFARHLPRVMGPSLKIIGQARWLPVGSEGRRIMGAIPGGLSRPLAAVMKYGAWKHRHITILDLGLIFICFSYLSSGHDELRLSSATASTVNKWNASTPIQDTPSPHRNLGDSEGSKGPRGSGMCQSAVPDPISPNPALRRYDPTLRYLSDNLVP</sequence>
<proteinExistence type="predicted"/>
<dbReference type="RefSeq" id="XP_049142157.1">
    <property type="nucleotide sequence ID" value="XM_049285014.1"/>
</dbReference>